<proteinExistence type="predicted"/>
<dbReference type="RefSeq" id="WP_203904289.1">
    <property type="nucleotide sequence ID" value="NZ_BOPF01000040.1"/>
</dbReference>
<accession>A0A8J3YUQ2</accession>
<gene>
    <name evidence="2" type="ORF">Val02_77540</name>
</gene>
<feature type="region of interest" description="Disordered" evidence="1">
    <location>
        <begin position="1"/>
        <end position="31"/>
    </location>
</feature>
<protein>
    <submittedName>
        <fullName evidence="2">Uncharacterized protein</fullName>
    </submittedName>
</protein>
<dbReference type="EMBL" id="BOPF01000040">
    <property type="protein sequence ID" value="GIJ50868.1"/>
    <property type="molecule type" value="Genomic_DNA"/>
</dbReference>
<sequence>MTWSFESAREPAAFPAGRAEQPPDDPALEHALGPEGALCGIPRARITMYRHLFFPQHPAACPACVKAAAEVPAMPSVQERLHDRVLEAQGGPLRNELLAVLRTGAKIRLWVNGDPMDTLRHVAALERVPEGIREVRRLGVAAVPHDGGEFVVLLPEGGTPFITRAQSS</sequence>
<organism evidence="2 3">
    <name type="scientific">Virgisporangium aliadipatigenens</name>
    <dbReference type="NCBI Taxonomy" id="741659"/>
    <lineage>
        <taxon>Bacteria</taxon>
        <taxon>Bacillati</taxon>
        <taxon>Actinomycetota</taxon>
        <taxon>Actinomycetes</taxon>
        <taxon>Micromonosporales</taxon>
        <taxon>Micromonosporaceae</taxon>
        <taxon>Virgisporangium</taxon>
    </lineage>
</organism>
<evidence type="ECO:0000313" key="3">
    <source>
        <dbReference type="Proteomes" id="UP000619260"/>
    </source>
</evidence>
<name>A0A8J3YUQ2_9ACTN</name>
<evidence type="ECO:0000313" key="2">
    <source>
        <dbReference type="EMBL" id="GIJ50868.1"/>
    </source>
</evidence>
<dbReference type="Proteomes" id="UP000619260">
    <property type="component" value="Unassembled WGS sequence"/>
</dbReference>
<reference evidence="2" key="1">
    <citation type="submission" date="2021-01" db="EMBL/GenBank/DDBJ databases">
        <title>Whole genome shotgun sequence of Virgisporangium aliadipatigenens NBRC 105644.</title>
        <authorList>
            <person name="Komaki H."/>
            <person name="Tamura T."/>
        </authorList>
    </citation>
    <scope>NUCLEOTIDE SEQUENCE</scope>
    <source>
        <strain evidence="2">NBRC 105644</strain>
    </source>
</reference>
<evidence type="ECO:0000256" key="1">
    <source>
        <dbReference type="SAM" id="MobiDB-lite"/>
    </source>
</evidence>
<dbReference type="AlphaFoldDB" id="A0A8J3YUQ2"/>
<keyword evidence="3" id="KW-1185">Reference proteome</keyword>
<comment type="caution">
    <text evidence="2">The sequence shown here is derived from an EMBL/GenBank/DDBJ whole genome shotgun (WGS) entry which is preliminary data.</text>
</comment>